<evidence type="ECO:0000313" key="3">
    <source>
        <dbReference type="EMBL" id="KAJ4957141.1"/>
    </source>
</evidence>
<comment type="caution">
    <text evidence="3">The sequence shown here is derived from an EMBL/GenBank/DDBJ whole genome shotgun (WGS) entry which is preliminary data.</text>
</comment>
<keyword evidence="2" id="KW-0812">Transmembrane</keyword>
<dbReference type="AlphaFoldDB" id="A0A9Q0GZK3"/>
<evidence type="ECO:0000256" key="1">
    <source>
        <dbReference type="SAM" id="MobiDB-lite"/>
    </source>
</evidence>
<reference evidence="3" key="1">
    <citation type="journal article" date="2023" name="Plant J.">
        <title>The genome of the king protea, Protea cynaroides.</title>
        <authorList>
            <person name="Chang J."/>
            <person name="Duong T.A."/>
            <person name="Schoeman C."/>
            <person name="Ma X."/>
            <person name="Roodt D."/>
            <person name="Barker N."/>
            <person name="Li Z."/>
            <person name="Van de Peer Y."/>
            <person name="Mizrachi E."/>
        </authorList>
    </citation>
    <scope>NUCLEOTIDE SEQUENCE</scope>
    <source>
        <tissue evidence="3">Young leaves</tissue>
    </source>
</reference>
<name>A0A9Q0GZK3_9MAGN</name>
<keyword evidence="2" id="KW-1133">Transmembrane helix</keyword>
<dbReference type="EMBL" id="JAMYWD010000011">
    <property type="protein sequence ID" value="KAJ4957141.1"/>
    <property type="molecule type" value="Genomic_DNA"/>
</dbReference>
<organism evidence="3 4">
    <name type="scientific">Protea cynaroides</name>
    <dbReference type="NCBI Taxonomy" id="273540"/>
    <lineage>
        <taxon>Eukaryota</taxon>
        <taxon>Viridiplantae</taxon>
        <taxon>Streptophyta</taxon>
        <taxon>Embryophyta</taxon>
        <taxon>Tracheophyta</taxon>
        <taxon>Spermatophyta</taxon>
        <taxon>Magnoliopsida</taxon>
        <taxon>Proteales</taxon>
        <taxon>Proteaceae</taxon>
        <taxon>Protea</taxon>
    </lineage>
</organism>
<gene>
    <name evidence="3" type="ORF">NE237_013924</name>
</gene>
<feature type="transmembrane region" description="Helical" evidence="2">
    <location>
        <begin position="15"/>
        <end position="33"/>
    </location>
</feature>
<feature type="region of interest" description="Disordered" evidence="1">
    <location>
        <begin position="76"/>
        <end position="110"/>
    </location>
</feature>
<keyword evidence="2" id="KW-0472">Membrane</keyword>
<feature type="compositionally biased region" description="Polar residues" evidence="1">
    <location>
        <begin position="83"/>
        <end position="110"/>
    </location>
</feature>
<evidence type="ECO:0000313" key="4">
    <source>
        <dbReference type="Proteomes" id="UP001141806"/>
    </source>
</evidence>
<dbReference type="Proteomes" id="UP001141806">
    <property type="component" value="Unassembled WGS sequence"/>
</dbReference>
<accession>A0A9Q0GZK3</accession>
<evidence type="ECO:0000256" key="2">
    <source>
        <dbReference type="SAM" id="Phobius"/>
    </source>
</evidence>
<keyword evidence="4" id="KW-1185">Reference proteome</keyword>
<proteinExistence type="predicted"/>
<protein>
    <submittedName>
        <fullName evidence="3">Uncharacterized protein</fullName>
    </submittedName>
</protein>
<sequence>MKSNFTLFLRYMIDINLRLVSFMFMWWCFFAKVHKTTTLQIMRDKLANHKRGAHKILLNHDRVPHNFFFWVRREEEKGESKDVSFQSTMKTEESQSTIRRQTNYTSSYLP</sequence>